<feature type="domain" description="DinB-like" evidence="1">
    <location>
        <begin position="31"/>
        <end position="165"/>
    </location>
</feature>
<dbReference type="AlphaFoldDB" id="A0A3M9MYE5"/>
<dbReference type="OrthoDB" id="9793216at2"/>
<accession>A0A3M9MYE5</accession>
<keyword evidence="3" id="KW-1185">Reference proteome</keyword>
<dbReference type="Pfam" id="PF12867">
    <property type="entry name" value="DinB_2"/>
    <property type="match status" value="1"/>
</dbReference>
<protein>
    <submittedName>
        <fullName evidence="2">DinB family protein</fullName>
    </submittedName>
</protein>
<dbReference type="Gene3D" id="1.20.120.450">
    <property type="entry name" value="dinb family like domain"/>
    <property type="match status" value="1"/>
</dbReference>
<dbReference type="EMBL" id="RJJD01000002">
    <property type="protein sequence ID" value="RNI30561.1"/>
    <property type="molecule type" value="Genomic_DNA"/>
</dbReference>
<dbReference type="SUPFAM" id="SSF109854">
    <property type="entry name" value="DinB/YfiT-like putative metalloenzymes"/>
    <property type="match status" value="1"/>
</dbReference>
<dbReference type="Proteomes" id="UP000272117">
    <property type="component" value="Unassembled WGS sequence"/>
</dbReference>
<sequence>MIPKPKPGEYNEYFQKYIQNISDQTDVLDYLQKQRQEVTQLFGRVSEGEAHFAYEPGKWTVKQLLGHMNDTERIMSYRALCIARGEKNPLPGFDENEYVANAFFQERTLNDLLAEHQIVRDATLSLFSSFPEVSLSRLGNANGSPVSVAALAFIIAGHERHHLNILKERYLVKL</sequence>
<dbReference type="RefSeq" id="WP_123125777.1">
    <property type="nucleotide sequence ID" value="NZ_RJJD01000002.1"/>
</dbReference>
<dbReference type="InterPro" id="IPR034660">
    <property type="entry name" value="DinB/YfiT-like"/>
</dbReference>
<organism evidence="2 3">
    <name type="scientific">Rufibacter latericius</name>
    <dbReference type="NCBI Taxonomy" id="2487040"/>
    <lineage>
        <taxon>Bacteria</taxon>
        <taxon>Pseudomonadati</taxon>
        <taxon>Bacteroidota</taxon>
        <taxon>Cytophagia</taxon>
        <taxon>Cytophagales</taxon>
        <taxon>Hymenobacteraceae</taxon>
        <taxon>Rufibacter</taxon>
    </lineage>
</organism>
<dbReference type="InterPro" id="IPR024775">
    <property type="entry name" value="DinB-like"/>
</dbReference>
<gene>
    <name evidence="2" type="ORF">EFB08_04720</name>
</gene>
<evidence type="ECO:0000313" key="2">
    <source>
        <dbReference type="EMBL" id="RNI30561.1"/>
    </source>
</evidence>
<comment type="caution">
    <text evidence="2">The sequence shown here is derived from an EMBL/GenBank/DDBJ whole genome shotgun (WGS) entry which is preliminary data.</text>
</comment>
<proteinExistence type="predicted"/>
<evidence type="ECO:0000313" key="3">
    <source>
        <dbReference type="Proteomes" id="UP000272117"/>
    </source>
</evidence>
<reference evidence="2 3" key="1">
    <citation type="submission" date="2018-11" db="EMBL/GenBank/DDBJ databases">
        <title>Rufibacter latericius sp. nov., isolated from water in Baiyang Lake.</title>
        <authorList>
            <person name="Yang Y."/>
        </authorList>
    </citation>
    <scope>NUCLEOTIDE SEQUENCE [LARGE SCALE GENOMIC DNA]</scope>
    <source>
        <strain evidence="2 3">R-22-1c-1</strain>
    </source>
</reference>
<name>A0A3M9MYE5_9BACT</name>
<evidence type="ECO:0000259" key="1">
    <source>
        <dbReference type="Pfam" id="PF12867"/>
    </source>
</evidence>